<proteinExistence type="predicted"/>
<evidence type="ECO:0000313" key="3">
    <source>
        <dbReference type="Proteomes" id="UP000682134"/>
    </source>
</evidence>
<evidence type="ECO:0000256" key="1">
    <source>
        <dbReference type="SAM" id="Coils"/>
    </source>
</evidence>
<dbReference type="Proteomes" id="UP000682134">
    <property type="component" value="Unassembled WGS sequence"/>
</dbReference>
<keyword evidence="1" id="KW-0175">Coiled coil</keyword>
<dbReference type="InterPro" id="IPR019673">
    <property type="entry name" value="Spore_germination_GerPC"/>
</dbReference>
<name>A0A940NLV2_9BACI</name>
<reference evidence="2" key="1">
    <citation type="submission" date="2021-04" db="EMBL/GenBank/DDBJ databases">
        <title>Genome seq and assembly of Bacillus sp.</title>
        <authorList>
            <person name="Chhetri G."/>
        </authorList>
    </citation>
    <scope>NUCLEOTIDE SEQUENCE</scope>
    <source>
        <strain evidence="2">RG28</strain>
    </source>
</reference>
<comment type="caution">
    <text evidence="2">The sequence shown here is derived from an EMBL/GenBank/DDBJ whole genome shotgun (WGS) entry which is preliminary data.</text>
</comment>
<dbReference type="AlphaFoldDB" id="A0A940NLV2"/>
<protein>
    <submittedName>
        <fullName evidence="2">Spore gernimation protein GerPC</fullName>
    </submittedName>
</protein>
<dbReference type="EMBL" id="JAGIYQ010000003">
    <property type="protein sequence ID" value="MBP0724559.1"/>
    <property type="molecule type" value="Genomic_DNA"/>
</dbReference>
<dbReference type="RefSeq" id="WP_209403229.1">
    <property type="nucleotide sequence ID" value="NZ_JAGIYQ010000003.1"/>
</dbReference>
<dbReference type="Pfam" id="PF10737">
    <property type="entry name" value="GerPC"/>
    <property type="match status" value="1"/>
</dbReference>
<feature type="coiled-coil region" evidence="1">
    <location>
        <begin position="16"/>
        <end position="43"/>
    </location>
</feature>
<sequence length="203" mass="24121">MDPTISSQIYYLQQLAQEQSILLTALQERIVQLEKEVSELKKRPQTVFEKVEYKFDQLKVERLEGTLNIGLNPLQAPSIDDFTVENQSILVQKQPQFDELRQYITDRIQKHLKEDAWSQIRGIEESTRSHVDDYYRQMMIDDIRNQMETRIPYYISQFEDHPDFSVNPSLFKEEIIQKMLQDINQAFVAFLHNLPENIRKGNN</sequence>
<evidence type="ECO:0000313" key="2">
    <source>
        <dbReference type="EMBL" id="MBP0724559.1"/>
    </source>
</evidence>
<gene>
    <name evidence="2" type="ORF">J5Y03_05080</name>
</gene>
<accession>A0A940NLV2</accession>
<keyword evidence="3" id="KW-1185">Reference proteome</keyword>
<organism evidence="2 3">
    <name type="scientific">Gottfriedia endophytica</name>
    <dbReference type="NCBI Taxonomy" id="2820819"/>
    <lineage>
        <taxon>Bacteria</taxon>
        <taxon>Bacillati</taxon>
        <taxon>Bacillota</taxon>
        <taxon>Bacilli</taxon>
        <taxon>Bacillales</taxon>
        <taxon>Bacillaceae</taxon>
        <taxon>Gottfriedia</taxon>
    </lineage>
</organism>